<dbReference type="AlphaFoldDB" id="A0A1G7VVR8"/>
<evidence type="ECO:0000256" key="2">
    <source>
        <dbReference type="ARBA" id="ARBA00022448"/>
    </source>
</evidence>
<dbReference type="GO" id="GO:0009401">
    <property type="term" value="P:phosphoenolpyruvate-dependent sugar phosphotransferase system"/>
    <property type="evidence" value="ECO:0007669"/>
    <property type="project" value="UniProtKB-KW"/>
</dbReference>
<organism evidence="8 9">
    <name type="scientific">Sinosporangium album</name>
    <dbReference type="NCBI Taxonomy" id="504805"/>
    <lineage>
        <taxon>Bacteria</taxon>
        <taxon>Bacillati</taxon>
        <taxon>Actinomycetota</taxon>
        <taxon>Actinomycetes</taxon>
        <taxon>Streptosporangiales</taxon>
        <taxon>Streptosporangiaceae</taxon>
        <taxon>Sinosporangium</taxon>
    </lineage>
</organism>
<keyword evidence="3" id="KW-0762">Sugar transport</keyword>
<keyword evidence="6" id="KW-0418">Kinase</keyword>
<keyword evidence="9" id="KW-1185">Reference proteome</keyword>
<proteinExistence type="predicted"/>
<evidence type="ECO:0000256" key="4">
    <source>
        <dbReference type="ARBA" id="ARBA00022679"/>
    </source>
</evidence>
<dbReference type="GO" id="GO:0016301">
    <property type="term" value="F:kinase activity"/>
    <property type="evidence" value="ECO:0007669"/>
    <property type="project" value="UniProtKB-KW"/>
</dbReference>
<dbReference type="PANTHER" id="PTHR45008:SF1">
    <property type="entry name" value="PTS SYSTEM GLUCOSE-SPECIFIC EIIA COMPONENT"/>
    <property type="match status" value="1"/>
</dbReference>
<dbReference type="EMBL" id="FNCN01000006">
    <property type="protein sequence ID" value="SDG63915.1"/>
    <property type="molecule type" value="Genomic_DNA"/>
</dbReference>
<evidence type="ECO:0000259" key="7">
    <source>
        <dbReference type="PROSITE" id="PS51093"/>
    </source>
</evidence>
<evidence type="ECO:0000313" key="8">
    <source>
        <dbReference type="EMBL" id="SDG63915.1"/>
    </source>
</evidence>
<protein>
    <submittedName>
        <fullName evidence="8">PTS system, N-acetylglucosamine-specific IIA component</fullName>
    </submittedName>
</protein>
<dbReference type="GO" id="GO:0005737">
    <property type="term" value="C:cytoplasm"/>
    <property type="evidence" value="ECO:0007669"/>
    <property type="project" value="UniProtKB-SubCell"/>
</dbReference>
<dbReference type="STRING" id="504805.SAMN05421505_10680"/>
<evidence type="ECO:0000256" key="1">
    <source>
        <dbReference type="ARBA" id="ARBA00004496"/>
    </source>
</evidence>
<gene>
    <name evidence="8" type="ORF">SAMN05421505_10680</name>
</gene>
<dbReference type="InterPro" id="IPR050890">
    <property type="entry name" value="PTS_EIIA_component"/>
</dbReference>
<dbReference type="SUPFAM" id="SSF51261">
    <property type="entry name" value="Duplicated hybrid motif"/>
    <property type="match status" value="1"/>
</dbReference>
<dbReference type="Proteomes" id="UP000198923">
    <property type="component" value="Unassembled WGS sequence"/>
</dbReference>
<evidence type="ECO:0000313" key="9">
    <source>
        <dbReference type="Proteomes" id="UP000198923"/>
    </source>
</evidence>
<dbReference type="InterPro" id="IPR011055">
    <property type="entry name" value="Dup_hybrid_motif"/>
</dbReference>
<keyword evidence="4" id="KW-0808">Transferase</keyword>
<dbReference type="PROSITE" id="PS51093">
    <property type="entry name" value="PTS_EIIA_TYPE_1"/>
    <property type="match status" value="1"/>
</dbReference>
<dbReference type="PROSITE" id="PS00371">
    <property type="entry name" value="PTS_EIIA_TYPE_1_HIS"/>
    <property type="match status" value="1"/>
</dbReference>
<keyword evidence="2" id="KW-0813">Transport</keyword>
<accession>A0A1G7VVR8</accession>
<keyword evidence="5" id="KW-0598">Phosphotransferase system</keyword>
<dbReference type="Pfam" id="PF00358">
    <property type="entry name" value="PTS_EIIA_1"/>
    <property type="match status" value="1"/>
</dbReference>
<evidence type="ECO:0000256" key="6">
    <source>
        <dbReference type="ARBA" id="ARBA00022777"/>
    </source>
</evidence>
<reference evidence="8 9" key="1">
    <citation type="submission" date="2016-10" db="EMBL/GenBank/DDBJ databases">
        <authorList>
            <person name="de Groot N.N."/>
        </authorList>
    </citation>
    <scope>NUCLEOTIDE SEQUENCE [LARGE SCALE GENOMIC DNA]</scope>
    <source>
        <strain evidence="8 9">CPCC 201354</strain>
    </source>
</reference>
<sequence length="164" mass="16832">MFKDSPVRTGARASTIMTAVLAPVEGAVVALSVAPDPVFAAGMVGPGSAIDPARRPGRAVSPITGRIIKLHPHAYVVVGDDGRGVLVHLGINTVQLRGEGFELLASEGDRVAAGQPVVAWDPAVIEATGRSPVCLVVALDALADSVTDLVRGPVLAGDELFRWG</sequence>
<evidence type="ECO:0000256" key="5">
    <source>
        <dbReference type="ARBA" id="ARBA00022683"/>
    </source>
</evidence>
<name>A0A1G7VVR8_9ACTN</name>
<comment type="subcellular location">
    <subcellularLocation>
        <location evidence="1">Cytoplasm</location>
    </subcellularLocation>
</comment>
<evidence type="ECO:0000256" key="3">
    <source>
        <dbReference type="ARBA" id="ARBA00022597"/>
    </source>
</evidence>
<dbReference type="InterPro" id="IPR001127">
    <property type="entry name" value="PTS_EIIA_1_perm"/>
</dbReference>
<dbReference type="Gene3D" id="2.70.70.10">
    <property type="entry name" value="Glucose Permease (Domain IIA)"/>
    <property type="match status" value="1"/>
</dbReference>
<feature type="domain" description="PTS EIIA type-1" evidence="7">
    <location>
        <begin position="36"/>
        <end position="140"/>
    </location>
</feature>
<dbReference type="PANTHER" id="PTHR45008">
    <property type="entry name" value="PTS SYSTEM GLUCOSE-SPECIFIC EIIA COMPONENT"/>
    <property type="match status" value="1"/>
</dbReference>